<feature type="compositionally biased region" description="Low complexity" evidence="2">
    <location>
        <begin position="1529"/>
        <end position="1545"/>
    </location>
</feature>
<dbReference type="InterPro" id="IPR029903">
    <property type="entry name" value="RmlD-like-bd"/>
</dbReference>
<dbReference type="EMBL" id="JAIFTL010000038">
    <property type="protein sequence ID" value="KAG9325520.1"/>
    <property type="molecule type" value="Genomic_DNA"/>
</dbReference>
<keyword evidence="1" id="KW-0175">Coiled coil</keyword>
<evidence type="ECO:0000259" key="3">
    <source>
        <dbReference type="PROSITE" id="PS50003"/>
    </source>
</evidence>
<feature type="compositionally biased region" description="Low complexity" evidence="2">
    <location>
        <begin position="1112"/>
        <end position="1125"/>
    </location>
</feature>
<feature type="compositionally biased region" description="Low complexity" evidence="2">
    <location>
        <begin position="385"/>
        <end position="397"/>
    </location>
</feature>
<dbReference type="SUPFAM" id="SSF54236">
    <property type="entry name" value="Ubiquitin-like"/>
    <property type="match status" value="1"/>
</dbReference>
<evidence type="ECO:0000313" key="4">
    <source>
        <dbReference type="EMBL" id="KAG9325520.1"/>
    </source>
</evidence>
<evidence type="ECO:0000256" key="1">
    <source>
        <dbReference type="SAM" id="Coils"/>
    </source>
</evidence>
<feature type="compositionally biased region" description="Basic and acidic residues" evidence="2">
    <location>
        <begin position="889"/>
        <end position="900"/>
    </location>
</feature>
<protein>
    <recommendedName>
        <fullName evidence="3">PH domain-containing protein</fullName>
    </recommendedName>
</protein>
<feature type="region of interest" description="Disordered" evidence="2">
    <location>
        <begin position="344"/>
        <end position="1024"/>
    </location>
</feature>
<gene>
    <name evidence="4" type="ORF">KVV02_007345</name>
</gene>
<feature type="region of interest" description="Disordered" evidence="2">
    <location>
        <begin position="1824"/>
        <end position="1943"/>
    </location>
</feature>
<dbReference type="PANTHER" id="PTHR10491:SF4">
    <property type="entry name" value="METHIONINE ADENOSYLTRANSFERASE 2 SUBUNIT BETA"/>
    <property type="match status" value="1"/>
</dbReference>
<dbReference type="Pfam" id="PF04321">
    <property type="entry name" value="RmlD_sub_bind"/>
    <property type="match status" value="1"/>
</dbReference>
<feature type="region of interest" description="Disordered" evidence="2">
    <location>
        <begin position="1103"/>
        <end position="1125"/>
    </location>
</feature>
<feature type="compositionally biased region" description="Basic and acidic residues" evidence="2">
    <location>
        <begin position="908"/>
        <end position="919"/>
    </location>
</feature>
<comment type="caution">
    <text evidence="4">The sequence shown here is derived from an EMBL/GenBank/DDBJ whole genome shotgun (WGS) entry which is preliminary data.</text>
</comment>
<feature type="compositionally biased region" description="Low complexity" evidence="2">
    <location>
        <begin position="649"/>
        <end position="662"/>
    </location>
</feature>
<feature type="compositionally biased region" description="Basic residues" evidence="2">
    <location>
        <begin position="1933"/>
        <end position="1943"/>
    </location>
</feature>
<feature type="region of interest" description="Disordered" evidence="2">
    <location>
        <begin position="276"/>
        <end position="323"/>
    </location>
</feature>
<feature type="compositionally biased region" description="Low complexity" evidence="2">
    <location>
        <begin position="1577"/>
        <end position="1589"/>
    </location>
</feature>
<name>A0A9P8A863_MORAP</name>
<dbReference type="InterPro" id="IPR029071">
    <property type="entry name" value="Ubiquitin-like_domsf"/>
</dbReference>
<feature type="compositionally biased region" description="Low complexity" evidence="2">
    <location>
        <begin position="1672"/>
        <end position="1698"/>
    </location>
</feature>
<feature type="compositionally biased region" description="Low complexity" evidence="2">
    <location>
        <begin position="1829"/>
        <end position="1845"/>
    </location>
</feature>
<dbReference type="CDD" id="cd05254">
    <property type="entry name" value="dTDP_HR_like_SDR_e"/>
    <property type="match status" value="1"/>
</dbReference>
<feature type="region of interest" description="Disordered" evidence="2">
    <location>
        <begin position="1644"/>
        <end position="1710"/>
    </location>
</feature>
<sequence>MRVLVTGASGLLGRSVVAEFKKSGHEVIGVAFSRAKGDLKKLDLEDSKAVEAFVDHEKPDVVVHCAAERRPDVVEKNPDGAKNLNVQVPALLADLTNDRGILLIYISTDYVFDGTSPPYDVRDKANPLNLYGQTKYDGELAIKHVNSAAIILRVPILYGSTEYNGESAVNALIDSVKDSKTASMDHYAIRYPTNGNCEQKDLIYPQDCTVRPLKLRYVADVARVIKDLAYKVRTEKVFISGVLHFSGEERFTKYEMCEVIAQVLGTSVSHLQANASAPKDGNALAPLEDRGATASSPTHNPPPSHHTPVRPGDSTPPMTRATAQNGDLDFEQMMGELAAMKTDLAQRDHPPRRTSPTSHSASEEQHPAQQIYPKVAPVVSKSQASRSGSRPSTPRTGASDAEPRRARTRRTQAETNAETSTSADTEASAVLPPSSPFVKASTALDSSGIDTKVEQVQEQGQPDAESDPLAANVSETTGDRPIHAHTTIDAATLSSPLTSSSISSSSEATATIAQPTESQGTDTSASAAPVSPPSSGGSTLTRSESRRNTAVPLPQKSAQRSRSISHGSSRLSQTSHSDLNESIREAIGSEVATVIPEEVSTPTFGPTVPPRKFLRPYPSSPALSSTTGQMAPASPRLPARSNSRNYHKPAATSASAHAPSSTDLTPQGSPLVNQAPVIPPRARSGSKSLSRSNTFNRSEGGQDPGSPYTSTPTITEDGETALDSPQPTEAAISAGLQQQQQQQQQPLDQLQQLQSTLAASEDMSRNVVASDPPAVVSHMRKKSSTSILKPVSEAQETHGHSLAPSLLPAESTPSPTVSAPSTPPPEQAEGDVHDSRPVIRKQKSVDPASMYRQHQQDLVRDRLPSRHASERRPNRDRNPSQQGSSPFMEVRENSHSREQSSDSQQNQERGRSHKKEESSSKGGIFAWVRSRSKSRDVSSSKPTYDTSHPVPEQTFEYNPALIPSRSGSSAGNQRAKSLPRKASNQNFHGTTDGWPPYSPGDMNGSSHQRNKSITRVGLNPPPFSGVSSAGIMGDTSAPQLPTLNASTNMSTVHHDNMIRGMGMGSTPISPAVLLTPQPSFPTTPGGSASGGGMRGVALAMMKNEGSPSSSEQQMQQRHLQLQQAQMQHIQQQQQQQQQMQQQQQRLAISTAQQQHQSSSETPASPRAQQNAVQGPMSPTAAAPVTQRLVATRIYIQTETDFKSVNLAPNSTALDALHMLQQRGCFGEPGDGRYHDRWTIFEYSKEFMIERPLRDFEVILDVIKTWEADKDNKMICKSFPARDELSAQEVVRLVGPEGQANFVRPHGWVHLEIKKSKWVKRYLHITDTAVYHSKDQKFNGESMLCLLRNFDVYAVQVPRKKAPTKFGFALKSSDKIHLFETPEDDYIHYICTDSGDTLREWLAGLRAAKGMFMYHANPEMVREGQKHATELQASSGQDGKGKGNLTEEQQAPTATIEPELPQGVTSATPASTATPSVPVLPIASLHSSATSSPRPQQILHRQESAILPTSAASPLKDTFSLAPSALDLATPPSSSPHSQTSLPPTLNLNLNHQLGLDLDIHPDCDSNNGHLPTHSFNATTTTTATPPTATSDISAMDTMSASKSPFMTGSLLQQRVEAEKQEIENMKMQLRMREQAGILGTRGMSDHQLLQPNNNASSSSSYYQQGGHGRGLSSGSAVSASSSSSSAYSKIQQQQQQQQGYPPKFGGPGTLIEMGEARAAQLLERSKSSGAGLLRPSNAMSNSNNNNSHNSSSNSNYNNASDVHRRRSKSRGPSGEDRSYFGRSTSPHSPGPSSPMGAPAMPQGPLLYFADGDAMIQPGLLLDRARSTKQQQQHQQSSSSSQMMMMRSPGGHYPGNGSGSRGRALGAVGHSSSSSSSHNLLGSQGQGQSRTRQKPLIDLGNLNTSHDMIGPGLLTGATPTTATMAPSGSQSARSPRRQKPLLDF</sequence>
<feature type="compositionally biased region" description="Basic and acidic residues" evidence="2">
    <location>
        <begin position="854"/>
        <end position="878"/>
    </location>
</feature>
<feature type="compositionally biased region" description="Low complexity" evidence="2">
    <location>
        <begin position="524"/>
        <end position="538"/>
    </location>
</feature>
<feature type="coiled-coil region" evidence="1">
    <location>
        <begin position="1608"/>
        <end position="1635"/>
    </location>
</feature>
<feature type="region of interest" description="Disordered" evidence="2">
    <location>
        <begin position="1525"/>
        <end position="1545"/>
    </location>
</feature>
<feature type="compositionally biased region" description="Low complexity" evidence="2">
    <location>
        <begin position="808"/>
        <end position="820"/>
    </location>
</feature>
<feature type="region of interest" description="Disordered" evidence="2">
    <location>
        <begin position="1422"/>
        <end position="1474"/>
    </location>
</feature>
<feature type="compositionally biased region" description="Polar residues" evidence="2">
    <location>
        <begin position="443"/>
        <end position="460"/>
    </location>
</feature>
<dbReference type="InterPro" id="IPR005913">
    <property type="entry name" value="dTDP_dehydrorham_reduct"/>
</dbReference>
<feature type="region of interest" description="Disordered" evidence="2">
    <location>
        <begin position="1570"/>
        <end position="1592"/>
    </location>
</feature>
<dbReference type="GO" id="GO:0006556">
    <property type="term" value="P:S-adenosylmethionine biosynthetic process"/>
    <property type="evidence" value="ECO:0007669"/>
    <property type="project" value="TreeGrafter"/>
</dbReference>
<feature type="compositionally biased region" description="Polar residues" evidence="2">
    <location>
        <begin position="663"/>
        <end position="672"/>
    </location>
</feature>
<proteinExistence type="predicted"/>
<dbReference type="GO" id="GO:0048269">
    <property type="term" value="C:methionine adenosyltransferase complex"/>
    <property type="evidence" value="ECO:0007669"/>
    <property type="project" value="TreeGrafter"/>
</dbReference>
<organism evidence="4 5">
    <name type="scientific">Mortierella alpina</name>
    <name type="common">Oleaginous fungus</name>
    <name type="synonym">Mortierella renispora</name>
    <dbReference type="NCBI Taxonomy" id="64518"/>
    <lineage>
        <taxon>Eukaryota</taxon>
        <taxon>Fungi</taxon>
        <taxon>Fungi incertae sedis</taxon>
        <taxon>Mucoromycota</taxon>
        <taxon>Mortierellomycotina</taxon>
        <taxon>Mortierellomycetes</taxon>
        <taxon>Mortierellales</taxon>
        <taxon>Mortierellaceae</taxon>
        <taxon>Mortierella</taxon>
    </lineage>
</organism>
<dbReference type="SUPFAM" id="SSF51735">
    <property type="entry name" value="NAD(P)-binding Rossmann-fold domains"/>
    <property type="match status" value="1"/>
</dbReference>
<dbReference type="SUPFAM" id="SSF50729">
    <property type="entry name" value="PH domain-like"/>
    <property type="match status" value="1"/>
</dbReference>
<feature type="region of interest" description="Disordered" evidence="2">
    <location>
        <begin position="1145"/>
        <end position="1180"/>
    </location>
</feature>
<accession>A0A9P8A863</accession>
<feature type="compositionally biased region" description="Low complexity" evidence="2">
    <location>
        <begin position="1909"/>
        <end position="1925"/>
    </location>
</feature>
<dbReference type="InterPro" id="IPR036291">
    <property type="entry name" value="NAD(P)-bd_dom_sf"/>
</dbReference>
<feature type="compositionally biased region" description="Low complexity" evidence="2">
    <location>
        <begin position="1736"/>
        <end position="1760"/>
    </location>
</feature>
<dbReference type="Gene3D" id="2.30.29.30">
    <property type="entry name" value="Pleckstrin-homology domain (PH domain)/Phosphotyrosine-binding domain (PTB)"/>
    <property type="match status" value="1"/>
</dbReference>
<feature type="compositionally biased region" description="Low complexity" evidence="2">
    <location>
        <begin position="736"/>
        <end position="754"/>
    </location>
</feature>
<feature type="domain" description="PH" evidence="3">
    <location>
        <begin position="1301"/>
        <end position="1409"/>
    </location>
</feature>
<feature type="region of interest" description="Disordered" evidence="2">
    <location>
        <begin position="1729"/>
        <end position="1804"/>
    </location>
</feature>
<dbReference type="InterPro" id="IPR011993">
    <property type="entry name" value="PH-like_dom_sf"/>
</dbReference>
<feature type="compositionally biased region" description="Low complexity" evidence="2">
    <location>
        <begin position="1868"/>
        <end position="1888"/>
    </location>
</feature>
<feature type="compositionally biased region" description="Polar residues" evidence="2">
    <location>
        <begin position="514"/>
        <end position="523"/>
    </location>
</feature>
<dbReference type="PANTHER" id="PTHR10491">
    <property type="entry name" value="DTDP-4-DEHYDRORHAMNOSE REDUCTASE"/>
    <property type="match status" value="1"/>
</dbReference>
<evidence type="ECO:0000256" key="2">
    <source>
        <dbReference type="SAM" id="MobiDB-lite"/>
    </source>
</evidence>
<feature type="compositionally biased region" description="Polar residues" evidence="2">
    <location>
        <begin position="965"/>
        <end position="975"/>
    </location>
</feature>
<dbReference type="GO" id="GO:0048270">
    <property type="term" value="F:methionine adenosyltransferase regulator activity"/>
    <property type="evidence" value="ECO:0007669"/>
    <property type="project" value="TreeGrafter"/>
</dbReference>
<dbReference type="Gene3D" id="3.40.50.720">
    <property type="entry name" value="NAD(P)-binding Rossmann-like Domain"/>
    <property type="match status" value="2"/>
</dbReference>
<feature type="compositionally biased region" description="Low complexity" evidence="2">
    <location>
        <begin position="1463"/>
        <end position="1474"/>
    </location>
</feature>
<evidence type="ECO:0000313" key="5">
    <source>
        <dbReference type="Proteomes" id="UP000717515"/>
    </source>
</evidence>
<reference evidence="4" key="1">
    <citation type="submission" date="2021-07" db="EMBL/GenBank/DDBJ databases">
        <title>Draft genome of Mortierella alpina, strain LL118, isolated from an aspen leaf litter sample.</title>
        <authorList>
            <person name="Yang S."/>
            <person name="Vinatzer B.A."/>
        </authorList>
    </citation>
    <scope>NUCLEOTIDE SEQUENCE</scope>
    <source>
        <strain evidence="4">LL118</strain>
    </source>
</reference>
<feature type="compositionally biased region" description="Polar residues" evidence="2">
    <location>
        <begin position="1003"/>
        <end position="1013"/>
    </location>
</feature>
<dbReference type="PROSITE" id="PS50003">
    <property type="entry name" value="PH_DOMAIN"/>
    <property type="match status" value="1"/>
</dbReference>
<feature type="compositionally biased region" description="Polar residues" evidence="2">
    <location>
        <begin position="1149"/>
        <end position="1172"/>
    </location>
</feature>
<dbReference type="InterPro" id="IPR001849">
    <property type="entry name" value="PH_domain"/>
</dbReference>
<feature type="compositionally biased region" description="Low complexity" evidence="2">
    <location>
        <begin position="557"/>
        <end position="572"/>
    </location>
</feature>
<dbReference type="Proteomes" id="UP000717515">
    <property type="component" value="Unassembled WGS sequence"/>
</dbReference>
<feature type="compositionally biased region" description="Polar residues" evidence="2">
    <location>
        <begin position="685"/>
        <end position="699"/>
    </location>
</feature>
<dbReference type="Gene3D" id="3.10.20.90">
    <property type="entry name" value="Phosphatidylinositol 3-kinase Catalytic Subunit, Chain A, domain 1"/>
    <property type="match status" value="1"/>
</dbReference>
<feature type="compositionally biased region" description="Low complexity" evidence="2">
    <location>
        <begin position="490"/>
        <end position="513"/>
    </location>
</feature>